<organism evidence="1 2">
    <name type="scientific">Lysinibacillus sphaericus</name>
    <name type="common">Bacillus sphaericus</name>
    <dbReference type="NCBI Taxonomy" id="1421"/>
    <lineage>
        <taxon>Bacteria</taxon>
        <taxon>Bacillati</taxon>
        <taxon>Bacillota</taxon>
        <taxon>Bacilli</taxon>
        <taxon>Bacillales</taxon>
        <taxon>Bacillaceae</taxon>
        <taxon>Lysinibacillus</taxon>
    </lineage>
</organism>
<gene>
    <name evidence="1" type="ORF">NCTC10338_04780</name>
</gene>
<sequence length="369" mass="41748">MRFLNIFKREAPPVEAQQPVFNIASIQVDGVTALNCPPYTSAITLLATSIAKLGKHVMKDGQRVENHPIEKLLNEPNPYIDGYTLFLQAETQRLNDGNAFIHITRNENGDPVALMLIDPANVSMELHTGFYYKIAQPSGSITVNANDMIHVRSPHLDTNLKGIGYHAILKEQIKLWLAAQKHQTNYFQLGAFPKAMLETAETLSPDAKKKVREEWEKLNGNDNKHRVAVLDGNFKYTHLGTNFGELELNTMYGELTKQMASTFNIAPYLIAHDGSKNTYSNIESQNMQFLQNALMPGITAWEYQLKKLFKAKNNYIRFNVDTLLRADSSSRAERLSKLVQAKIISIDEAREYENLPPMEVQPIDNETLQ</sequence>
<comment type="caution">
    <text evidence="1">The sequence shown here is derived from an EMBL/GenBank/DDBJ whole genome shotgun (WGS) entry which is preliminary data.</text>
</comment>
<evidence type="ECO:0000313" key="1">
    <source>
        <dbReference type="EMBL" id="SUX55537.1"/>
    </source>
</evidence>
<dbReference type="InterPro" id="IPR006427">
    <property type="entry name" value="Portal_HK97"/>
</dbReference>
<reference evidence="1 2" key="1">
    <citation type="submission" date="2018-06" db="EMBL/GenBank/DDBJ databases">
        <authorList>
            <consortium name="Pathogen Informatics"/>
            <person name="Doyle S."/>
        </authorList>
    </citation>
    <scope>NUCLEOTIDE SEQUENCE [LARGE SCALE GENOMIC DNA]</scope>
    <source>
        <strain evidence="1 2">NCTC10338</strain>
    </source>
</reference>
<dbReference type="EMBL" id="UFSZ01000003">
    <property type="protein sequence ID" value="SUX55537.1"/>
    <property type="molecule type" value="Genomic_DNA"/>
</dbReference>
<dbReference type="AlphaFoldDB" id="A0AAJ5DG43"/>
<proteinExistence type="predicted"/>
<dbReference type="InterPro" id="IPR006944">
    <property type="entry name" value="Phage/GTA_portal"/>
</dbReference>
<name>A0AAJ5DG43_LYSSH</name>
<protein>
    <submittedName>
        <fullName evidence="1">Phage portal protein, HK97 family</fullName>
    </submittedName>
</protein>
<dbReference type="RefSeq" id="WP_170181432.1">
    <property type="nucleotide sequence ID" value="NZ_BJNS01000075.1"/>
</dbReference>
<dbReference type="Proteomes" id="UP000255295">
    <property type="component" value="Unassembled WGS sequence"/>
</dbReference>
<dbReference type="Pfam" id="PF04860">
    <property type="entry name" value="Phage_portal"/>
    <property type="match status" value="1"/>
</dbReference>
<evidence type="ECO:0000313" key="2">
    <source>
        <dbReference type="Proteomes" id="UP000255295"/>
    </source>
</evidence>
<accession>A0AAJ5DG43</accession>
<dbReference type="NCBIfam" id="TIGR01537">
    <property type="entry name" value="portal_HK97"/>
    <property type="match status" value="1"/>
</dbReference>